<keyword evidence="11" id="KW-0333">Golgi apparatus</keyword>
<dbReference type="FunFam" id="1.20.1270.50:FF:000001">
    <property type="entry name" value="Alpha-mannosidase"/>
    <property type="match status" value="1"/>
</dbReference>
<dbReference type="Pfam" id="PF09261">
    <property type="entry name" value="Alpha-mann_mid"/>
    <property type="match status" value="1"/>
</dbReference>
<dbReference type="Pfam" id="PF07748">
    <property type="entry name" value="Glyco_hydro_38C"/>
    <property type="match status" value="1"/>
</dbReference>
<keyword evidence="13" id="KW-1015">Disulfide bond</keyword>
<dbReference type="GO" id="GO:0030246">
    <property type="term" value="F:carbohydrate binding"/>
    <property type="evidence" value="ECO:0007669"/>
    <property type="project" value="InterPro"/>
</dbReference>
<evidence type="ECO:0000256" key="11">
    <source>
        <dbReference type="ARBA" id="ARBA00023034"/>
    </source>
</evidence>
<keyword evidence="6 17" id="KW-0479">Metal-binding</keyword>
<evidence type="ECO:0000256" key="8">
    <source>
        <dbReference type="ARBA" id="ARBA00022833"/>
    </source>
</evidence>
<evidence type="ECO:0000256" key="6">
    <source>
        <dbReference type="ARBA" id="ARBA00022723"/>
    </source>
</evidence>
<dbReference type="InterPro" id="IPR050843">
    <property type="entry name" value="Glycosyl_Hydrlase_38"/>
</dbReference>
<dbReference type="InterPro" id="IPR011330">
    <property type="entry name" value="Glyco_hydro/deAcase_b/a-brl"/>
</dbReference>
<evidence type="ECO:0000256" key="16">
    <source>
        <dbReference type="ARBA" id="ARBA00093232"/>
    </source>
</evidence>
<evidence type="ECO:0000256" key="9">
    <source>
        <dbReference type="ARBA" id="ARBA00022968"/>
    </source>
</evidence>
<accession>A0A195EXK8</accession>
<dbReference type="GO" id="GO:0006491">
    <property type="term" value="P:N-glycan processing"/>
    <property type="evidence" value="ECO:0007669"/>
    <property type="project" value="TreeGrafter"/>
</dbReference>
<comment type="subcellular location">
    <subcellularLocation>
        <location evidence="1">Golgi apparatus membrane</location>
        <topology evidence="1">Single-pass type II membrane protein</topology>
    </subcellularLocation>
</comment>
<keyword evidence="14 17" id="KW-0326">Glycosidase</keyword>
<dbReference type="Gene3D" id="2.60.40.1180">
    <property type="entry name" value="Golgi alpha-mannosidase II"/>
    <property type="match status" value="1"/>
</dbReference>
<dbReference type="InterPro" id="IPR015341">
    <property type="entry name" value="Glyco_hydro_38_cen"/>
</dbReference>
<evidence type="ECO:0000313" key="21">
    <source>
        <dbReference type="Proteomes" id="UP000078541"/>
    </source>
</evidence>
<dbReference type="InterPro" id="IPR011682">
    <property type="entry name" value="Glyco_hydro_38_C"/>
</dbReference>
<dbReference type="GO" id="GO:0046872">
    <property type="term" value="F:metal ion binding"/>
    <property type="evidence" value="ECO:0007669"/>
    <property type="project" value="UniProtKB-KW"/>
</dbReference>
<dbReference type="GO" id="GO:0000139">
    <property type="term" value="C:Golgi membrane"/>
    <property type="evidence" value="ECO:0007669"/>
    <property type="project" value="UniProtKB-SubCell"/>
</dbReference>
<dbReference type="FunFam" id="2.60.40.1180:FF:000019">
    <property type="entry name" value="Alpha-mannosidase 2"/>
    <property type="match status" value="1"/>
</dbReference>
<proteinExistence type="inferred from homology"/>
<dbReference type="InterPro" id="IPR027291">
    <property type="entry name" value="Glyco_hydro_38_N_sf"/>
</dbReference>
<evidence type="ECO:0000256" key="2">
    <source>
        <dbReference type="ARBA" id="ARBA00004922"/>
    </source>
</evidence>
<dbReference type="Gene3D" id="1.20.1270.50">
    <property type="entry name" value="Glycoside hydrolase family 38, central domain"/>
    <property type="match status" value="1"/>
</dbReference>
<evidence type="ECO:0000256" key="15">
    <source>
        <dbReference type="ARBA" id="ARBA00059516"/>
    </source>
</evidence>
<feature type="transmembrane region" description="Helical" evidence="18">
    <location>
        <begin position="7"/>
        <end position="26"/>
    </location>
</feature>
<dbReference type="SUPFAM" id="SSF74650">
    <property type="entry name" value="Galactose mutarotase-like"/>
    <property type="match status" value="1"/>
</dbReference>
<dbReference type="InterPro" id="IPR028995">
    <property type="entry name" value="Glyco_hydro_57/38_cen_sf"/>
</dbReference>
<dbReference type="PANTHER" id="PTHR11607">
    <property type="entry name" value="ALPHA-MANNOSIDASE"/>
    <property type="match status" value="1"/>
</dbReference>
<evidence type="ECO:0000256" key="3">
    <source>
        <dbReference type="ARBA" id="ARBA00009792"/>
    </source>
</evidence>
<dbReference type="PROSITE" id="PS51257">
    <property type="entry name" value="PROKAR_LIPOPROTEIN"/>
    <property type="match status" value="1"/>
</dbReference>
<dbReference type="InterPro" id="IPR013780">
    <property type="entry name" value="Glyco_hydro_b"/>
</dbReference>
<dbReference type="SMART" id="SM00872">
    <property type="entry name" value="Alpha-mann_mid"/>
    <property type="match status" value="1"/>
</dbReference>
<comment type="subunit">
    <text evidence="4">Homodimer; disulfide-linked.</text>
</comment>
<dbReference type="SUPFAM" id="SSF88713">
    <property type="entry name" value="Glycoside hydrolase/deacetylase"/>
    <property type="match status" value="1"/>
</dbReference>
<keyword evidence="7 17" id="KW-0378">Hydrolase</keyword>
<evidence type="ECO:0000256" key="7">
    <source>
        <dbReference type="ARBA" id="ARBA00022801"/>
    </source>
</evidence>
<comment type="pathway">
    <text evidence="2">Protein modification; protein glycosylation.</text>
</comment>
<comment type="cofactor">
    <cofactor evidence="17">
        <name>Zn(2+)</name>
        <dbReference type="ChEBI" id="CHEBI:29105"/>
    </cofactor>
    <text evidence="17">Binds 1 zinc ion per subunit.</text>
</comment>
<evidence type="ECO:0000256" key="14">
    <source>
        <dbReference type="ARBA" id="ARBA00023295"/>
    </source>
</evidence>
<evidence type="ECO:0000313" key="20">
    <source>
        <dbReference type="EMBL" id="KYN32614.1"/>
    </source>
</evidence>
<dbReference type="EMBL" id="KQ981948">
    <property type="protein sequence ID" value="KYN32614.1"/>
    <property type="molecule type" value="Genomic_DNA"/>
</dbReference>
<evidence type="ECO:0000259" key="19">
    <source>
        <dbReference type="SMART" id="SM00872"/>
    </source>
</evidence>
<dbReference type="GO" id="GO:0006013">
    <property type="term" value="P:mannose metabolic process"/>
    <property type="evidence" value="ECO:0007669"/>
    <property type="project" value="InterPro"/>
</dbReference>
<evidence type="ECO:0000256" key="4">
    <source>
        <dbReference type="ARBA" id="ARBA00011748"/>
    </source>
</evidence>
<evidence type="ECO:0000256" key="12">
    <source>
        <dbReference type="ARBA" id="ARBA00023136"/>
    </source>
</evidence>
<dbReference type="InterPro" id="IPR037094">
    <property type="entry name" value="Glyco_hydro_38_cen_sf"/>
</dbReference>
<dbReference type="Gene3D" id="2.70.98.30">
    <property type="entry name" value="Golgi alpha-mannosidase II, domain 4"/>
    <property type="match status" value="1"/>
</dbReference>
<name>A0A195EXK8_9HYME</name>
<dbReference type="AlphaFoldDB" id="A0A195EXK8"/>
<dbReference type="GO" id="GO:0004572">
    <property type="term" value="F:mannosyl-oligosaccharide 1,3-1,6-alpha-mannosidase activity"/>
    <property type="evidence" value="ECO:0007669"/>
    <property type="project" value="UniProtKB-EC"/>
</dbReference>
<keyword evidence="21" id="KW-1185">Reference proteome</keyword>
<evidence type="ECO:0000256" key="18">
    <source>
        <dbReference type="SAM" id="Phobius"/>
    </source>
</evidence>
<evidence type="ECO:0000256" key="17">
    <source>
        <dbReference type="RuleBase" id="RU361199"/>
    </source>
</evidence>
<dbReference type="InterPro" id="IPR000602">
    <property type="entry name" value="Glyco_hydro_38_N"/>
</dbReference>
<dbReference type="CDD" id="cd10809">
    <property type="entry name" value="GH38N_AMII_GMII_SfManIII_like"/>
    <property type="match status" value="1"/>
</dbReference>
<keyword evidence="5 18" id="KW-0812">Transmembrane</keyword>
<dbReference type="FunFam" id="3.20.110.10:FF:000003">
    <property type="entry name" value="Alpha-mannosidase"/>
    <property type="match status" value="1"/>
</dbReference>
<dbReference type="InterPro" id="IPR011013">
    <property type="entry name" value="Gal_mutarotase_sf_dom"/>
</dbReference>
<dbReference type="PANTHER" id="PTHR11607:SF3">
    <property type="entry name" value="LYSOSOMAL ALPHA-MANNOSIDASE"/>
    <property type="match status" value="1"/>
</dbReference>
<dbReference type="EC" id="3.2.1.-" evidence="17"/>
<keyword evidence="12 18" id="KW-0472">Membrane</keyword>
<keyword evidence="10 18" id="KW-1133">Transmembrane helix</keyword>
<dbReference type="FunFam" id="2.70.98.30:FF:000002">
    <property type="entry name" value="Alpha-mannosidase"/>
    <property type="match status" value="1"/>
</dbReference>
<dbReference type="STRING" id="34720.A0A195EXK8"/>
<dbReference type="Proteomes" id="UP000078541">
    <property type="component" value="Unassembled WGS sequence"/>
</dbReference>
<organism evidence="20 21">
    <name type="scientific">Trachymyrmex septentrionalis</name>
    <dbReference type="NCBI Taxonomy" id="34720"/>
    <lineage>
        <taxon>Eukaryota</taxon>
        <taxon>Metazoa</taxon>
        <taxon>Ecdysozoa</taxon>
        <taxon>Arthropoda</taxon>
        <taxon>Hexapoda</taxon>
        <taxon>Insecta</taxon>
        <taxon>Pterygota</taxon>
        <taxon>Neoptera</taxon>
        <taxon>Endopterygota</taxon>
        <taxon>Hymenoptera</taxon>
        <taxon>Apocrita</taxon>
        <taxon>Aculeata</taxon>
        <taxon>Formicoidea</taxon>
        <taxon>Formicidae</taxon>
        <taxon>Myrmicinae</taxon>
        <taxon>Trachymyrmex</taxon>
    </lineage>
</organism>
<comment type="catalytic activity">
    <reaction evidence="16">
        <text>N(4)-{beta-D-GlcNAc-(1-&gt;2)-alpha-D-Man-(1-&gt;3)-[alpha-D-Man-(1-&gt;3)-[alpha-D-Man-(1-&gt;6)]-alpha-D-Man-(1-&gt;6)]-beta-D-Man-(1-&gt;4)-beta-D-GlcNAc-(1-&gt;4)-beta-D-GlcNAc}-L-asparaginyl-[protein] + 2 H2O = 2 alpha-D-mannopyranose + an N(4)-{beta-D-GlcNAc-(1-&gt;2)-alpha-D-Man-(1-&gt;3)-[alpha-D-Man-(1-&gt;6)]-beta-D-Man-(1-&gt;4)-beta-D-GlcNAc-(1-&gt;4)-beta-D-GlcNAc}-L-asparaginyl-[protein]</text>
        <dbReference type="Rhea" id="RHEA:56052"/>
        <dbReference type="Rhea" id="RHEA-COMP:14368"/>
        <dbReference type="Rhea" id="RHEA-COMP:14369"/>
        <dbReference type="ChEBI" id="CHEBI:15377"/>
        <dbReference type="ChEBI" id="CHEBI:28729"/>
        <dbReference type="ChEBI" id="CHEBI:60615"/>
        <dbReference type="ChEBI" id="CHEBI:60625"/>
        <dbReference type="EC" id="3.2.1.114"/>
    </reaction>
</comment>
<gene>
    <name evidence="20" type="ORF">ALC56_13095</name>
</gene>
<comment type="function">
    <text evidence="15">Catalyzes the first committed step in the biosynthesis of complex N-glycans. It controls conversion of high mannose to complex N-glycans; the final hydrolytic step in the N-glycan maturation pathway.</text>
</comment>
<keyword evidence="9" id="KW-0735">Signal-anchor</keyword>
<comment type="similarity">
    <text evidence="3 17">Belongs to the glycosyl hydrolase 38 family.</text>
</comment>
<keyword evidence="8 17" id="KW-0862">Zinc</keyword>
<reference evidence="20 21" key="1">
    <citation type="submission" date="2016-03" db="EMBL/GenBank/DDBJ databases">
        <title>Trachymyrmex septentrionalis WGS genome.</title>
        <authorList>
            <person name="Nygaard S."/>
            <person name="Hu H."/>
            <person name="Boomsma J."/>
            <person name="Zhang G."/>
        </authorList>
    </citation>
    <scope>NUCLEOTIDE SEQUENCE [LARGE SCALE GENOMIC DNA]</scope>
    <source>
        <strain evidence="20">Tsep2-gDNA-1</strain>
        <tissue evidence="20">Whole body</tissue>
    </source>
</reference>
<feature type="domain" description="Glycoside hydrolase family 38 central" evidence="19">
    <location>
        <begin position="486"/>
        <end position="572"/>
    </location>
</feature>
<evidence type="ECO:0000256" key="10">
    <source>
        <dbReference type="ARBA" id="ARBA00022989"/>
    </source>
</evidence>
<evidence type="ECO:0000256" key="13">
    <source>
        <dbReference type="ARBA" id="ARBA00023157"/>
    </source>
</evidence>
<dbReference type="Pfam" id="PF01074">
    <property type="entry name" value="Glyco_hydro_38N"/>
    <property type="match status" value="1"/>
</dbReference>
<dbReference type="Gene3D" id="3.20.110.10">
    <property type="entry name" value="Glycoside hydrolase 38, N terminal domain"/>
    <property type="match status" value="1"/>
</dbReference>
<protein>
    <recommendedName>
        <fullName evidence="17">Alpha-mannosidase</fullName>
        <ecNumber evidence="17">3.2.1.-</ecNumber>
    </recommendedName>
</protein>
<sequence>MRTRKTIAILGAGLILACCAMIYLMMDLTLLPPGQGPKLSMSNNQWLHLENRLAKLEKDFDKHHKVMNALQEQAAKIKNNFVPIIQPSHFNHSSTKNSRLEKSFTCNFNIQKVPKVDIQMLELYKQLEFDNPDGGVWKQGWNIMYDEKQWHPNRKLKVFVVPHSHNDPGWLNTFEKYYMFQTRSILNNMVIKLGEDRRRKFIWAEISFFKLWWDDQSKEIKDEVRRLIHDGQLEIVSGGWVMPDESVSHWIAQLTQLTEGHQWLKYNLDYIPNSGWAIDPFGLSPTMPYLLKNSGLENLLIQRVHYSVKKRLAKDKNLEFRWRQLWDDDGSTEFLTHVMPFYSYDVPHTCGPDPKVCCQFDFYRMQNFGLSCPWKIPPKTITRANVAERALLLLDQYRKKAQLFKTNVVLAPLGDDFRYTHLTEWEAQYDNYQKLFNYMNENQHLNVQIQFGTLSDYFEAIREKHNFNEFPTLSGDFFTYSDRDDHYWSGYYTSRHVQKPFHKRLDRVLLGSLRGSEALAAIAWARSNDQLVEGSLASRLSKARMWHSLFQHHDGVTGTARDNVVIDYAQKMIMALNNSAHVLQQSIAHLLKTPQISPIDVEAVYFSLDETRSQHTSVGEKYVLNLGEDKPSRKVILYNSLPRQRTKVQTLIVSTPFVRVTDRRGQTVKCQVSPVWIGPAALSTARYELSFLVTVPGFGITTYIVHTLHKASYTKEVYLANVTIFNTDISFPSIPGFSHLTIMSHSQEFSISQRPNLSASFGKSGLLKALRVGNTMFPVHLDFVKYGTRSSGKDRSGAYLFLPDKSEPDVVFMDGRAIIHLVTGPILSKVFIELPYVRHTCTLFNSPGSDGLGLYILNEVDITETQNYELAMRFNTDIASGNQFFTDLNGLNIIRRQRFSKLPTQGNYYPMAASAYIEDKRVRLTVATAQPLGVASMASGQLEIMQDRRLLQDDNRGLGQGVMDNLLTNHIFTLILEKKETNCPFAIPKNHPAGLLSLSGHLASEELLHPIIVLHPHNSLPFDLHAYFSPLRYNLPVDLSIVSLRAFPIPEGAGKGIGMVLHQSALDACFNNSFLRHFNVSESGEVDLTKLFNDMEDWTISKAPLTFHNVGPSLKSPIVNLCPHQILPILFHKTQS</sequence>
<evidence type="ECO:0000256" key="1">
    <source>
        <dbReference type="ARBA" id="ARBA00004323"/>
    </source>
</evidence>
<dbReference type="SUPFAM" id="SSF88688">
    <property type="entry name" value="Families 57/38 glycoside transferase middle domain"/>
    <property type="match status" value="1"/>
</dbReference>
<evidence type="ECO:0000256" key="5">
    <source>
        <dbReference type="ARBA" id="ARBA00022692"/>
    </source>
</evidence>